<evidence type="ECO:0000313" key="2">
    <source>
        <dbReference type="Proteomes" id="UP000254807"/>
    </source>
</evidence>
<evidence type="ECO:0000313" key="1">
    <source>
        <dbReference type="EMBL" id="STD82128.1"/>
    </source>
</evidence>
<reference evidence="1 2" key="1">
    <citation type="submission" date="2018-06" db="EMBL/GenBank/DDBJ databases">
        <authorList>
            <consortium name="Pathogen Informatics"/>
            <person name="Doyle S."/>
        </authorList>
    </citation>
    <scope>NUCLEOTIDE SEQUENCE [LARGE SCALE GENOMIC DNA]</scope>
    <source>
        <strain evidence="1 2">NCTC12360</strain>
    </source>
</reference>
<organism evidence="1 2">
    <name type="scientific">Enterococcus gallinarum</name>
    <dbReference type="NCBI Taxonomy" id="1353"/>
    <lineage>
        <taxon>Bacteria</taxon>
        <taxon>Bacillati</taxon>
        <taxon>Bacillota</taxon>
        <taxon>Bacilli</taxon>
        <taxon>Lactobacillales</taxon>
        <taxon>Enterococcaceae</taxon>
        <taxon>Enterococcus</taxon>
    </lineage>
</organism>
<sequence>MLTLQEAYELRIYKISHERNSSNGRNDKNCDEYQVDTKRKAVYL</sequence>
<dbReference type="AlphaFoldDB" id="A0A376H158"/>
<dbReference type="Proteomes" id="UP000254807">
    <property type="component" value="Unassembled WGS sequence"/>
</dbReference>
<name>A0A376H158_ENTGA</name>
<accession>A0A376H158</accession>
<dbReference type="EMBL" id="UFYW01000001">
    <property type="protein sequence ID" value="STD82128.1"/>
    <property type="molecule type" value="Genomic_DNA"/>
</dbReference>
<gene>
    <name evidence="1" type="ORF">NCTC12360_00547</name>
</gene>
<keyword evidence="2" id="KW-1185">Reference proteome</keyword>
<protein>
    <submittedName>
        <fullName evidence="1">Uncharacterized protein</fullName>
    </submittedName>
</protein>
<proteinExistence type="predicted"/>